<keyword evidence="4 5" id="KW-0663">Pyridoxal phosphate</keyword>
<dbReference type="CDD" id="cd00609">
    <property type="entry name" value="AAT_like"/>
    <property type="match status" value="1"/>
</dbReference>
<evidence type="ECO:0000256" key="2">
    <source>
        <dbReference type="ARBA" id="ARBA00022576"/>
    </source>
</evidence>
<dbReference type="Pfam" id="PF00155">
    <property type="entry name" value="Aminotran_1_2"/>
    <property type="match status" value="1"/>
</dbReference>
<evidence type="ECO:0000259" key="6">
    <source>
        <dbReference type="Pfam" id="PF00155"/>
    </source>
</evidence>
<evidence type="ECO:0000313" key="7">
    <source>
        <dbReference type="EMBL" id="RZD16471.1"/>
    </source>
</evidence>
<dbReference type="PANTHER" id="PTHR42832">
    <property type="entry name" value="AMINO ACID AMINOTRANSFERASE"/>
    <property type="match status" value="1"/>
</dbReference>
<dbReference type="InterPro" id="IPR001917">
    <property type="entry name" value="Aminotrans_II_pyridoxalP_BS"/>
</dbReference>
<evidence type="ECO:0000256" key="5">
    <source>
        <dbReference type="RuleBase" id="RU003693"/>
    </source>
</evidence>
<gene>
    <name evidence="7" type="ORF">EVJ46_05490</name>
</gene>
<dbReference type="EMBL" id="SGBC01000002">
    <property type="protein sequence ID" value="RZD16471.1"/>
    <property type="molecule type" value="Genomic_DNA"/>
</dbReference>
<dbReference type="AlphaFoldDB" id="A0A519BGS8"/>
<dbReference type="Gene3D" id="3.90.1150.10">
    <property type="entry name" value="Aspartate Aminotransferase, domain 1"/>
    <property type="match status" value="1"/>
</dbReference>
<dbReference type="SUPFAM" id="SSF53383">
    <property type="entry name" value="PLP-dependent transferases"/>
    <property type="match status" value="1"/>
</dbReference>
<comment type="caution">
    <text evidence="7">The sequence shown here is derived from an EMBL/GenBank/DDBJ whole genome shotgun (WGS) entry which is preliminary data.</text>
</comment>
<dbReference type="PROSITE" id="PS00599">
    <property type="entry name" value="AA_TRANSFER_CLASS_2"/>
    <property type="match status" value="1"/>
</dbReference>
<sequence length="402" mass="45327">MTEDFETIKRLPPYVFAEVNKIKAEARKKGEDIIDLGMGNPDSPTPDYIIEKLVEASRNSKNHRYSVSKGIYKLRVAICNMYKRNYDVDLDPDSEAIVTMGIKEGLSHLMLATINKGDVAFVPNPSYPIHAYSVIIAGGDVRSIPLVPGEDFFENLMTALKQTWPKPKMIILSFPHNPTTITVDIDFFEKLVDFAKENGIYIIHDHAYADLTFDGYKSPSFLQAKGAKDVGVEFFTMSKSYSMAGFRVGYALGNQTLINALSRIKSYLDYGMFQPIQIASIIALNEEYKHDAISKMVEHYKKRRDVLIESFNNAGWHIEKPKATMFVWAKIPEHYLSAGIGSLEFSKMLLEKGKVAVSPGIGFGEYGDQYVRFALVENEMRIRQAAKGVKHFLNSQSDLHHA</sequence>
<feature type="domain" description="Aminotransferase class I/classII large" evidence="6">
    <location>
        <begin position="32"/>
        <end position="381"/>
    </location>
</feature>
<proteinExistence type="inferred from homology"/>
<reference evidence="7 8" key="1">
    <citation type="journal article" date="2019" name="ISME J.">
        <title>Insights into ecological role of a new deltaproteobacterial order Candidatus Acidulodesulfobacterales by metagenomics and metatranscriptomics.</title>
        <authorList>
            <person name="Tan S."/>
            <person name="Liu J."/>
            <person name="Fang Y."/>
            <person name="Hedlund B.P."/>
            <person name="Lian Z.H."/>
            <person name="Huang L.Y."/>
            <person name="Li J.T."/>
            <person name="Huang L.N."/>
            <person name="Li W.J."/>
            <person name="Jiang H.C."/>
            <person name="Dong H.L."/>
            <person name="Shu W.S."/>
        </authorList>
    </citation>
    <scope>NUCLEOTIDE SEQUENCE [LARGE SCALE GENOMIC DNA]</scope>
    <source>
        <strain evidence="7">AP2</strain>
    </source>
</reference>
<comment type="similarity">
    <text evidence="5">Belongs to the class-II pyridoxal-phosphate-dependent aminotransferase family.</text>
</comment>
<evidence type="ECO:0000313" key="8">
    <source>
        <dbReference type="Proteomes" id="UP000316562"/>
    </source>
</evidence>
<comment type="cofactor">
    <cofactor evidence="1 5">
        <name>pyridoxal 5'-phosphate</name>
        <dbReference type="ChEBI" id="CHEBI:597326"/>
    </cofactor>
</comment>
<accession>A0A519BGS8</accession>
<organism evidence="7 8">
    <name type="scientific">Acididesulfobacter guangdongensis</name>
    <dbReference type="NCBI Taxonomy" id="2597225"/>
    <lineage>
        <taxon>Bacteria</taxon>
        <taxon>Deltaproteobacteria</taxon>
        <taxon>Candidatus Acidulodesulfobacterales</taxon>
        <taxon>Candidatus Acididesulfobacter</taxon>
    </lineage>
</organism>
<evidence type="ECO:0000256" key="1">
    <source>
        <dbReference type="ARBA" id="ARBA00001933"/>
    </source>
</evidence>
<dbReference type="InterPro" id="IPR004839">
    <property type="entry name" value="Aminotransferase_I/II_large"/>
</dbReference>
<keyword evidence="2 7" id="KW-0032">Aminotransferase</keyword>
<dbReference type="GO" id="GO:0008483">
    <property type="term" value="F:transaminase activity"/>
    <property type="evidence" value="ECO:0007669"/>
    <property type="project" value="UniProtKB-KW"/>
</dbReference>
<dbReference type="Proteomes" id="UP000316562">
    <property type="component" value="Unassembled WGS sequence"/>
</dbReference>
<keyword evidence="3 7" id="KW-0808">Transferase</keyword>
<name>A0A519BGS8_ACIG2</name>
<dbReference type="GO" id="GO:0030170">
    <property type="term" value="F:pyridoxal phosphate binding"/>
    <property type="evidence" value="ECO:0007669"/>
    <property type="project" value="InterPro"/>
</dbReference>
<evidence type="ECO:0000256" key="3">
    <source>
        <dbReference type="ARBA" id="ARBA00022679"/>
    </source>
</evidence>
<dbReference type="PANTHER" id="PTHR42832:SF1">
    <property type="entry name" value="GLUTAMATE-PYRUVATE AMINOTRANSFERASE ALAC"/>
    <property type="match status" value="1"/>
</dbReference>
<dbReference type="InterPro" id="IPR015421">
    <property type="entry name" value="PyrdxlP-dep_Trfase_major"/>
</dbReference>
<protein>
    <submittedName>
        <fullName evidence="7">Aminotransferase class I/II-fold pyridoxal phosphate-dependent enzyme</fullName>
    </submittedName>
</protein>
<dbReference type="Gene3D" id="3.40.640.10">
    <property type="entry name" value="Type I PLP-dependent aspartate aminotransferase-like (Major domain)"/>
    <property type="match status" value="1"/>
</dbReference>
<dbReference type="InterPro" id="IPR015422">
    <property type="entry name" value="PyrdxlP-dep_Trfase_small"/>
</dbReference>
<evidence type="ECO:0000256" key="4">
    <source>
        <dbReference type="ARBA" id="ARBA00022898"/>
    </source>
</evidence>
<dbReference type="InterPro" id="IPR015424">
    <property type="entry name" value="PyrdxlP-dep_Trfase"/>
</dbReference>
<dbReference type="InterPro" id="IPR050881">
    <property type="entry name" value="LL-DAP_aminotransferase"/>
</dbReference>